<evidence type="ECO:0000256" key="1">
    <source>
        <dbReference type="ARBA" id="ARBA00000553"/>
    </source>
</evidence>
<dbReference type="CDD" id="cd16833">
    <property type="entry name" value="YfiH"/>
    <property type="match status" value="1"/>
</dbReference>
<proteinExistence type="inferred from homology"/>
<keyword evidence="4" id="KW-0479">Metal-binding</keyword>
<comment type="catalytic activity">
    <reaction evidence="1">
        <text>inosine + phosphate = alpha-D-ribose 1-phosphate + hypoxanthine</text>
        <dbReference type="Rhea" id="RHEA:27646"/>
        <dbReference type="ChEBI" id="CHEBI:17368"/>
        <dbReference type="ChEBI" id="CHEBI:17596"/>
        <dbReference type="ChEBI" id="CHEBI:43474"/>
        <dbReference type="ChEBI" id="CHEBI:57720"/>
        <dbReference type="EC" id="2.4.2.1"/>
    </reaction>
    <physiologicalReaction direction="left-to-right" evidence="1">
        <dbReference type="Rhea" id="RHEA:27647"/>
    </physiologicalReaction>
</comment>
<protein>
    <recommendedName>
        <fullName evidence="10">Purine nucleoside phosphorylase</fullName>
    </recommendedName>
</protein>
<evidence type="ECO:0000313" key="12">
    <source>
        <dbReference type="Proteomes" id="UP000030185"/>
    </source>
</evidence>
<evidence type="ECO:0000256" key="4">
    <source>
        <dbReference type="ARBA" id="ARBA00022723"/>
    </source>
</evidence>
<dbReference type="PANTHER" id="PTHR30616">
    <property type="entry name" value="UNCHARACTERIZED PROTEIN YFIH"/>
    <property type="match status" value="1"/>
</dbReference>
<reference evidence="11 12" key="1">
    <citation type="submission" date="2014-09" db="EMBL/GenBank/DDBJ databases">
        <title>Sporocytophaga myxococcoides PG-01 genome sequencing.</title>
        <authorList>
            <person name="Liu L."/>
            <person name="Gao P.J."/>
            <person name="Chen G.J."/>
            <person name="Wang L.S."/>
        </authorList>
    </citation>
    <scope>NUCLEOTIDE SEQUENCE [LARGE SCALE GENOMIC DNA]</scope>
    <source>
        <strain evidence="11 12">PG-01</strain>
    </source>
</reference>
<dbReference type="NCBIfam" id="TIGR00726">
    <property type="entry name" value="peptidoglycan editing factor PgeF"/>
    <property type="match status" value="1"/>
</dbReference>
<dbReference type="Gene3D" id="3.60.140.10">
    <property type="entry name" value="CNF1/YfiH-like putative cysteine hydrolases"/>
    <property type="match status" value="1"/>
</dbReference>
<keyword evidence="12" id="KW-1185">Reference proteome</keyword>
<dbReference type="GO" id="GO:0005507">
    <property type="term" value="F:copper ion binding"/>
    <property type="evidence" value="ECO:0007669"/>
    <property type="project" value="TreeGrafter"/>
</dbReference>
<dbReference type="InterPro" id="IPR011324">
    <property type="entry name" value="Cytotoxic_necrot_fac-like_cat"/>
</dbReference>
<evidence type="ECO:0000256" key="9">
    <source>
        <dbReference type="ARBA" id="ARBA00049893"/>
    </source>
</evidence>
<organism evidence="11 12">
    <name type="scientific">Sporocytophaga myxococcoides</name>
    <dbReference type="NCBI Taxonomy" id="153721"/>
    <lineage>
        <taxon>Bacteria</taxon>
        <taxon>Pseudomonadati</taxon>
        <taxon>Bacteroidota</taxon>
        <taxon>Cytophagia</taxon>
        <taxon>Cytophagales</taxon>
        <taxon>Cytophagaceae</taxon>
        <taxon>Sporocytophaga</taxon>
    </lineage>
</organism>
<evidence type="ECO:0000256" key="5">
    <source>
        <dbReference type="ARBA" id="ARBA00022801"/>
    </source>
</evidence>
<dbReference type="eggNOG" id="COG1496">
    <property type="taxonomic scope" value="Bacteria"/>
</dbReference>
<dbReference type="Pfam" id="PF02578">
    <property type="entry name" value="Cu-oxidase_4"/>
    <property type="match status" value="1"/>
</dbReference>
<keyword evidence="5" id="KW-0378">Hydrolase</keyword>
<accession>A0A098LH31</accession>
<gene>
    <name evidence="11" type="ORF">MYP_3464</name>
</gene>
<dbReference type="SUPFAM" id="SSF64438">
    <property type="entry name" value="CNF1/YfiH-like putative cysteine hydrolases"/>
    <property type="match status" value="1"/>
</dbReference>
<name>A0A098LH31_9BACT</name>
<dbReference type="PANTHER" id="PTHR30616:SF2">
    <property type="entry name" value="PURINE NUCLEOSIDE PHOSPHORYLASE LACC1"/>
    <property type="match status" value="1"/>
</dbReference>
<comment type="caution">
    <text evidence="11">The sequence shown here is derived from an EMBL/GenBank/DDBJ whole genome shotgun (WGS) entry which is preliminary data.</text>
</comment>
<dbReference type="AlphaFoldDB" id="A0A098LH31"/>
<evidence type="ECO:0000256" key="6">
    <source>
        <dbReference type="ARBA" id="ARBA00022833"/>
    </source>
</evidence>
<dbReference type="EMBL" id="BBLT01000007">
    <property type="protein sequence ID" value="GAL86235.1"/>
    <property type="molecule type" value="Genomic_DNA"/>
</dbReference>
<evidence type="ECO:0000256" key="7">
    <source>
        <dbReference type="ARBA" id="ARBA00047989"/>
    </source>
</evidence>
<sequence>MNVAENHIVFPDQTHSDRVAVLRNLDSGDALSNTDALITNIKGVCIAVMSADCVPILLFDKTNMAIGAVHSGWRGTVSKILEKTVEAMKKEFGTKPSDLIAGIGPSISPEIYEVGQEVIDAAENAFGNVTSMVLKKDGKTFFNLWEANRFQLMSKQLNPENIEVAGICTYQNADKFFSARKSQNKSGRFGAGIVINPC</sequence>
<evidence type="ECO:0000256" key="2">
    <source>
        <dbReference type="ARBA" id="ARBA00007353"/>
    </source>
</evidence>
<dbReference type="Proteomes" id="UP000030185">
    <property type="component" value="Unassembled WGS sequence"/>
</dbReference>
<dbReference type="InterPro" id="IPR003730">
    <property type="entry name" value="Cu_polyphenol_OxRdtase"/>
</dbReference>
<comment type="catalytic activity">
    <reaction evidence="8">
        <text>adenosine + phosphate = alpha-D-ribose 1-phosphate + adenine</text>
        <dbReference type="Rhea" id="RHEA:27642"/>
        <dbReference type="ChEBI" id="CHEBI:16335"/>
        <dbReference type="ChEBI" id="CHEBI:16708"/>
        <dbReference type="ChEBI" id="CHEBI:43474"/>
        <dbReference type="ChEBI" id="CHEBI:57720"/>
        <dbReference type="EC" id="2.4.2.1"/>
    </reaction>
    <physiologicalReaction direction="left-to-right" evidence="8">
        <dbReference type="Rhea" id="RHEA:27643"/>
    </physiologicalReaction>
</comment>
<evidence type="ECO:0000313" key="11">
    <source>
        <dbReference type="EMBL" id="GAL86235.1"/>
    </source>
</evidence>
<keyword evidence="3" id="KW-0808">Transferase</keyword>
<evidence type="ECO:0000256" key="3">
    <source>
        <dbReference type="ARBA" id="ARBA00022679"/>
    </source>
</evidence>
<evidence type="ECO:0000256" key="10">
    <source>
        <dbReference type="RuleBase" id="RU361274"/>
    </source>
</evidence>
<comment type="catalytic activity">
    <reaction evidence="7">
        <text>adenosine + H2O + H(+) = inosine + NH4(+)</text>
        <dbReference type="Rhea" id="RHEA:24408"/>
        <dbReference type="ChEBI" id="CHEBI:15377"/>
        <dbReference type="ChEBI" id="CHEBI:15378"/>
        <dbReference type="ChEBI" id="CHEBI:16335"/>
        <dbReference type="ChEBI" id="CHEBI:17596"/>
        <dbReference type="ChEBI" id="CHEBI:28938"/>
        <dbReference type="EC" id="3.5.4.4"/>
    </reaction>
    <physiologicalReaction direction="left-to-right" evidence="7">
        <dbReference type="Rhea" id="RHEA:24409"/>
    </physiologicalReaction>
</comment>
<dbReference type="InterPro" id="IPR038371">
    <property type="entry name" value="Cu_polyphenol_OxRdtase_sf"/>
</dbReference>
<comment type="similarity">
    <text evidence="2 10">Belongs to the purine nucleoside phosphorylase YfiH/LACC1 family.</text>
</comment>
<keyword evidence="6" id="KW-0862">Zinc</keyword>
<dbReference type="GO" id="GO:0017061">
    <property type="term" value="F:S-methyl-5-thioadenosine phosphorylase activity"/>
    <property type="evidence" value="ECO:0007669"/>
    <property type="project" value="UniProtKB-EC"/>
</dbReference>
<dbReference type="STRING" id="153721.MYP_3464"/>
<dbReference type="GO" id="GO:0016787">
    <property type="term" value="F:hydrolase activity"/>
    <property type="evidence" value="ECO:0007669"/>
    <property type="project" value="UniProtKB-KW"/>
</dbReference>
<evidence type="ECO:0000256" key="8">
    <source>
        <dbReference type="ARBA" id="ARBA00048968"/>
    </source>
</evidence>
<comment type="catalytic activity">
    <reaction evidence="9">
        <text>S-methyl-5'-thioadenosine + phosphate = 5-(methylsulfanyl)-alpha-D-ribose 1-phosphate + adenine</text>
        <dbReference type="Rhea" id="RHEA:11852"/>
        <dbReference type="ChEBI" id="CHEBI:16708"/>
        <dbReference type="ChEBI" id="CHEBI:17509"/>
        <dbReference type="ChEBI" id="CHEBI:43474"/>
        <dbReference type="ChEBI" id="CHEBI:58533"/>
        <dbReference type="EC" id="2.4.2.28"/>
    </reaction>
    <physiologicalReaction direction="left-to-right" evidence="9">
        <dbReference type="Rhea" id="RHEA:11853"/>
    </physiologicalReaction>
</comment>